<dbReference type="InterPro" id="IPR017437">
    <property type="entry name" value="ATP-NAD_kinase_PpnK-typ_C"/>
</dbReference>
<reference evidence="1 2" key="1">
    <citation type="submission" date="2020-08" db="EMBL/GenBank/DDBJ databases">
        <title>Genomic Encyclopedia of Type Strains, Phase IV (KMG-IV): sequencing the most valuable type-strain genomes for metagenomic binning, comparative biology and taxonomic classification.</title>
        <authorList>
            <person name="Goeker M."/>
        </authorList>
    </citation>
    <scope>NUCLEOTIDE SEQUENCE [LARGE SCALE GENOMIC DNA]</scope>
    <source>
        <strain evidence="1 2">DSM 44197</strain>
    </source>
</reference>
<dbReference type="AlphaFoldDB" id="A0A7W3LR14"/>
<dbReference type="PANTHER" id="PTHR13158:SF5">
    <property type="entry name" value="NAD KINASE 2, MITOCHONDRIAL"/>
    <property type="match status" value="1"/>
</dbReference>
<sequence length="291" mass="31243">MTLAPRAVVVHRRTEYDGLLARHGTRGQADFHLRTRGRGIAEVEAAHIRVTRARAEVAAAVPPRWRRGAVERADLDRFLFAPDDLVVVVGQDGLVANTAKYLDGQPVIGLNPDPGRNPGVLVPHPVAACADLLRDAAAGRAATEDRVMAAAVTDDRRSLTALNEIYVGHPSHQSARYRLAGERQSSSGVLVATGTGATGWARSVWRERGGPPLPEPTERGLAWFVREAWPSPATGTALTEGRLGPGESLSLVCETDGLVVFGDGVESDRLVLSWGQQVEVTLASRTLRLVR</sequence>
<organism evidence="1 2">
    <name type="scientific">Actinomadura namibiensis</name>
    <dbReference type="NCBI Taxonomy" id="182080"/>
    <lineage>
        <taxon>Bacteria</taxon>
        <taxon>Bacillati</taxon>
        <taxon>Actinomycetota</taxon>
        <taxon>Actinomycetes</taxon>
        <taxon>Streptosporangiales</taxon>
        <taxon>Thermomonosporaceae</taxon>
        <taxon>Actinomadura</taxon>
    </lineage>
</organism>
<dbReference type="RefSeq" id="WP_182844937.1">
    <property type="nucleotide sequence ID" value="NZ_BAAALP010000005.1"/>
</dbReference>
<dbReference type="GO" id="GO:0003951">
    <property type="term" value="F:NAD+ kinase activity"/>
    <property type="evidence" value="ECO:0007669"/>
    <property type="project" value="InterPro"/>
</dbReference>
<dbReference type="Gene3D" id="2.60.200.30">
    <property type="entry name" value="Probable inorganic polyphosphate/atp-NAD kinase, domain 2"/>
    <property type="match status" value="1"/>
</dbReference>
<gene>
    <name evidence="1" type="ORF">HNR61_004330</name>
</gene>
<dbReference type="Proteomes" id="UP000572680">
    <property type="component" value="Unassembled WGS sequence"/>
</dbReference>
<dbReference type="GO" id="GO:0019674">
    <property type="term" value="P:NAD+ metabolic process"/>
    <property type="evidence" value="ECO:0007669"/>
    <property type="project" value="InterPro"/>
</dbReference>
<accession>A0A7W3LR14</accession>
<evidence type="ECO:0000313" key="2">
    <source>
        <dbReference type="Proteomes" id="UP000572680"/>
    </source>
</evidence>
<dbReference type="InterPro" id="IPR016064">
    <property type="entry name" value="NAD/diacylglycerol_kinase_sf"/>
</dbReference>
<protein>
    <recommendedName>
        <fullName evidence="3">Inorganic polyphosphate/ATP-NAD kinase</fullName>
    </recommendedName>
</protein>
<name>A0A7W3LR14_ACTNM</name>
<dbReference type="SUPFAM" id="SSF111331">
    <property type="entry name" value="NAD kinase/diacylglycerol kinase-like"/>
    <property type="match status" value="1"/>
</dbReference>
<proteinExistence type="predicted"/>
<comment type="caution">
    <text evidence="1">The sequence shown here is derived from an EMBL/GenBank/DDBJ whole genome shotgun (WGS) entry which is preliminary data.</text>
</comment>
<evidence type="ECO:0008006" key="3">
    <source>
        <dbReference type="Google" id="ProtNLM"/>
    </source>
</evidence>
<evidence type="ECO:0000313" key="1">
    <source>
        <dbReference type="EMBL" id="MBA8952684.1"/>
    </source>
</evidence>
<keyword evidence="2" id="KW-1185">Reference proteome</keyword>
<dbReference type="EMBL" id="JACJIA010000005">
    <property type="protein sequence ID" value="MBA8952684.1"/>
    <property type="molecule type" value="Genomic_DNA"/>
</dbReference>
<dbReference type="PANTHER" id="PTHR13158">
    <property type="match status" value="1"/>
</dbReference>